<sequence length="308" mass="35888">QSLSDRFIIQSATMVLVEKQRCIIWYMEKINNNLYTLFIDESGVASLNHRGKVFILSCVIIKNSDIPIIQGYFQLLKREYFRNECKGIHCTDLFERTYKKYRKLMVPQDRRNSFLTRIEDTLKIVPFQSAIYYIDKDKLRNKIGYKPYGGKKSTTINYDLPYELVSRNALIDFSCFLASKKTTGEIVIESRQFSDQFFVSYFDDARKPRLKGGKINIYSECVKSRINSLSIANKDYIHTGLELADIGAYTTYRRKARDPLSMMKINISFSDCIHKIYKGKTLIKDSTNQKLIEVTEVEPQDVKPSKLI</sequence>
<name>A0A0G0EXX2_9BACT</name>
<dbReference type="EMBL" id="LBSF01000016">
    <property type="protein sequence ID" value="KKQ11753.1"/>
    <property type="molecule type" value="Genomic_DNA"/>
</dbReference>
<evidence type="ECO:0008006" key="3">
    <source>
        <dbReference type="Google" id="ProtNLM"/>
    </source>
</evidence>
<protein>
    <recommendedName>
        <fullName evidence="3">DUF3800 domain-containing protein</fullName>
    </recommendedName>
</protein>
<gene>
    <name evidence="1" type="ORF">US24_C0016G0010</name>
</gene>
<proteinExistence type="predicted"/>
<evidence type="ECO:0000313" key="2">
    <source>
        <dbReference type="Proteomes" id="UP000034075"/>
    </source>
</evidence>
<dbReference type="Pfam" id="PF12686">
    <property type="entry name" value="DUF3800"/>
    <property type="match status" value="1"/>
</dbReference>
<comment type="caution">
    <text evidence="1">The sequence shown here is derived from an EMBL/GenBank/DDBJ whole genome shotgun (WGS) entry which is preliminary data.</text>
</comment>
<reference evidence="1 2" key="1">
    <citation type="journal article" date="2015" name="Nature">
        <title>rRNA introns, odd ribosomes, and small enigmatic genomes across a large radiation of phyla.</title>
        <authorList>
            <person name="Brown C.T."/>
            <person name="Hug L.A."/>
            <person name="Thomas B.C."/>
            <person name="Sharon I."/>
            <person name="Castelle C.J."/>
            <person name="Singh A."/>
            <person name="Wilkins M.J."/>
            <person name="Williams K.H."/>
            <person name="Banfield J.F."/>
        </authorList>
    </citation>
    <scope>NUCLEOTIDE SEQUENCE [LARGE SCALE GENOMIC DNA]</scope>
</reference>
<accession>A0A0G0EXX2</accession>
<dbReference type="AlphaFoldDB" id="A0A0G0EXX2"/>
<feature type="non-terminal residue" evidence="1">
    <location>
        <position position="1"/>
    </location>
</feature>
<dbReference type="InterPro" id="IPR024524">
    <property type="entry name" value="DUF3800"/>
</dbReference>
<dbReference type="Proteomes" id="UP000034075">
    <property type="component" value="Unassembled WGS sequence"/>
</dbReference>
<evidence type="ECO:0000313" key="1">
    <source>
        <dbReference type="EMBL" id="KKQ11753.1"/>
    </source>
</evidence>
<organism evidence="1 2">
    <name type="scientific">candidate division WS6 bacterium GW2011_GWC2_36_7</name>
    <dbReference type="NCBI Taxonomy" id="1619091"/>
    <lineage>
        <taxon>Bacteria</taxon>
        <taxon>Candidatus Dojkabacteria</taxon>
    </lineage>
</organism>